<keyword evidence="4" id="KW-0812">Transmembrane</keyword>
<keyword evidence="1 6" id="KW-0489">Methyltransferase</keyword>
<dbReference type="EMBL" id="BDCR01000001">
    <property type="protein sequence ID" value="GAT61531.1"/>
    <property type="molecule type" value="Genomic_DNA"/>
</dbReference>
<dbReference type="SMART" id="SM00967">
    <property type="entry name" value="SpoU_sub_bind"/>
    <property type="match status" value="1"/>
</dbReference>
<dbReference type="InterPro" id="IPR029026">
    <property type="entry name" value="tRNA_m1G_MTases_N"/>
</dbReference>
<dbReference type="InterPro" id="IPR013123">
    <property type="entry name" value="SpoU_subst-bd"/>
</dbReference>
<keyword evidence="4" id="KW-1133">Transmembrane helix</keyword>
<dbReference type="GO" id="GO:0005829">
    <property type="term" value="C:cytosol"/>
    <property type="evidence" value="ECO:0007669"/>
    <property type="project" value="TreeGrafter"/>
</dbReference>
<dbReference type="Pfam" id="PF00588">
    <property type="entry name" value="SpoU_methylase"/>
    <property type="match status" value="1"/>
</dbReference>
<reference evidence="7" key="2">
    <citation type="journal article" date="2017" name="Genome Announc.">
        <title>Draft genome sequence of Paludibacter jiangxiensis NM7(T), a propionate-producing fermentative bacterium.</title>
        <authorList>
            <person name="Qiu Y.-L."/>
            <person name="Tourlousse D.M."/>
            <person name="Matsuura N."/>
            <person name="Ohashi A."/>
            <person name="Sekiguchi Y."/>
        </authorList>
    </citation>
    <scope>NUCLEOTIDE SEQUENCE [LARGE SCALE GENOMIC DNA]</scope>
    <source>
        <strain evidence="7">NM7</strain>
    </source>
</reference>
<protein>
    <submittedName>
        <fullName evidence="6">23S rRNA (Guanosine2251-2'-O)-methyltransferase</fullName>
    </submittedName>
</protein>
<dbReference type="NCBIfam" id="TIGR00186">
    <property type="entry name" value="rRNA_methyl_3"/>
    <property type="match status" value="1"/>
</dbReference>
<dbReference type="InterPro" id="IPR004441">
    <property type="entry name" value="rRNA_MeTrfase_TrmH"/>
</dbReference>
<dbReference type="GO" id="GO:0032259">
    <property type="term" value="P:methylation"/>
    <property type="evidence" value="ECO:0007669"/>
    <property type="project" value="UniProtKB-KW"/>
</dbReference>
<dbReference type="RefSeq" id="WP_084252194.1">
    <property type="nucleotide sequence ID" value="NZ_BDCR01000001.1"/>
</dbReference>
<dbReference type="Proteomes" id="UP000076586">
    <property type="component" value="Unassembled WGS sequence"/>
</dbReference>
<evidence type="ECO:0000313" key="7">
    <source>
        <dbReference type="Proteomes" id="UP000076586"/>
    </source>
</evidence>
<dbReference type="InterPro" id="IPR001537">
    <property type="entry name" value="SpoU_MeTrfase"/>
</dbReference>
<dbReference type="AlphaFoldDB" id="A0A170Y5E3"/>
<dbReference type="PANTHER" id="PTHR46429">
    <property type="entry name" value="23S RRNA (GUANOSINE-2'-O-)-METHYLTRANSFERASE RLMB"/>
    <property type="match status" value="1"/>
</dbReference>
<feature type="compositionally biased region" description="Polar residues" evidence="3">
    <location>
        <begin position="7"/>
        <end position="19"/>
    </location>
</feature>
<proteinExistence type="predicted"/>
<evidence type="ECO:0000259" key="5">
    <source>
        <dbReference type="SMART" id="SM00967"/>
    </source>
</evidence>
<dbReference type="InterPro" id="IPR029028">
    <property type="entry name" value="Alpha/beta_knot_MTases"/>
</dbReference>
<dbReference type="Gene3D" id="3.30.1330.30">
    <property type="match status" value="1"/>
</dbReference>
<organism evidence="6 7">
    <name type="scientific">Paludibacter jiangxiensis</name>
    <dbReference type="NCBI Taxonomy" id="681398"/>
    <lineage>
        <taxon>Bacteria</taxon>
        <taxon>Pseudomonadati</taxon>
        <taxon>Bacteroidota</taxon>
        <taxon>Bacteroidia</taxon>
        <taxon>Bacteroidales</taxon>
        <taxon>Paludibacteraceae</taxon>
        <taxon>Paludibacter</taxon>
    </lineage>
</organism>
<dbReference type="OrthoDB" id="9794400at2"/>
<evidence type="ECO:0000256" key="2">
    <source>
        <dbReference type="ARBA" id="ARBA00022679"/>
    </source>
</evidence>
<evidence type="ECO:0000256" key="4">
    <source>
        <dbReference type="SAM" id="Phobius"/>
    </source>
</evidence>
<evidence type="ECO:0000313" key="6">
    <source>
        <dbReference type="EMBL" id="GAT61531.1"/>
    </source>
</evidence>
<keyword evidence="2 6" id="KW-0808">Transferase</keyword>
<dbReference type="Gene3D" id="3.40.1280.10">
    <property type="match status" value="1"/>
</dbReference>
<sequence length="271" mass="29204">MERNPFQRRSQPPRGNSNPFRPKWEHRPPSSDLIFGIRAVIEALEAGKEVDKILVRKELSSDLAKELFAALQGRNVPVQRVPVEKLNAITQKNHQGVIAYAAAIEYQQISNIIPALYEEGKNPFVVVLDGVTDIRNFGAIARTCECAGVNAIVVPSRGGAAANADAVKTSAGALHVIPVCRENSLLEAVKFLKGSGLKVIAATEKAVKNYTEVSYKEPVAIVMGSEDVGISDDVLRLCDELVAIPILGTIASLNVSVAAGVLVYEAVKQRQ</sequence>
<reference evidence="7" key="1">
    <citation type="submission" date="2016-04" db="EMBL/GenBank/DDBJ databases">
        <title>Draft genome sequence of Paludibacter jiangxiensis strain NM7.</title>
        <authorList>
            <person name="Qiu Y."/>
            <person name="Matsuura N."/>
            <person name="Ohashi A."/>
            <person name="Tourlousse M.D."/>
            <person name="Sekiguchi Y."/>
        </authorList>
    </citation>
    <scope>NUCLEOTIDE SEQUENCE [LARGE SCALE GENOMIC DNA]</scope>
    <source>
        <strain evidence="7">NM7</strain>
    </source>
</reference>
<accession>A0A170Y5E3</accession>
<comment type="caution">
    <text evidence="6">The sequence shown here is derived from an EMBL/GenBank/DDBJ whole genome shotgun (WGS) entry which is preliminary data.</text>
</comment>
<dbReference type="GO" id="GO:0003723">
    <property type="term" value="F:RNA binding"/>
    <property type="evidence" value="ECO:0007669"/>
    <property type="project" value="InterPro"/>
</dbReference>
<dbReference type="PANTHER" id="PTHR46429:SF1">
    <property type="entry name" value="23S RRNA (GUANOSINE-2'-O-)-METHYLTRANSFERASE RLMB"/>
    <property type="match status" value="1"/>
</dbReference>
<dbReference type="STRING" id="681398.PJIAN_1110"/>
<name>A0A170Y5E3_9BACT</name>
<keyword evidence="4" id="KW-0472">Membrane</keyword>
<feature type="domain" description="RNA 2-O ribose methyltransferase substrate binding" evidence="5">
    <location>
        <begin position="33"/>
        <end position="107"/>
    </location>
</feature>
<dbReference type="GO" id="GO:0006396">
    <property type="term" value="P:RNA processing"/>
    <property type="evidence" value="ECO:0007669"/>
    <property type="project" value="InterPro"/>
</dbReference>
<dbReference type="InterPro" id="IPR029064">
    <property type="entry name" value="Ribosomal_eL30-like_sf"/>
</dbReference>
<dbReference type="GO" id="GO:0008173">
    <property type="term" value="F:RNA methyltransferase activity"/>
    <property type="evidence" value="ECO:0007669"/>
    <property type="project" value="InterPro"/>
</dbReference>
<evidence type="ECO:0000256" key="3">
    <source>
        <dbReference type="SAM" id="MobiDB-lite"/>
    </source>
</evidence>
<evidence type="ECO:0000256" key="1">
    <source>
        <dbReference type="ARBA" id="ARBA00022603"/>
    </source>
</evidence>
<dbReference type="SUPFAM" id="SSF75217">
    <property type="entry name" value="alpha/beta knot"/>
    <property type="match status" value="1"/>
</dbReference>
<feature type="transmembrane region" description="Helical" evidence="4">
    <location>
        <begin position="241"/>
        <end position="264"/>
    </location>
</feature>
<feature type="region of interest" description="Disordered" evidence="3">
    <location>
        <begin position="1"/>
        <end position="27"/>
    </location>
</feature>
<gene>
    <name evidence="6" type="ORF">PJIAN_1110</name>
</gene>
<keyword evidence="7" id="KW-1185">Reference proteome</keyword>
<dbReference type="Pfam" id="PF08032">
    <property type="entry name" value="SpoU_sub_bind"/>
    <property type="match status" value="1"/>
</dbReference>
<dbReference type="SUPFAM" id="SSF55315">
    <property type="entry name" value="L30e-like"/>
    <property type="match status" value="1"/>
</dbReference>
<dbReference type="CDD" id="cd18103">
    <property type="entry name" value="SpoU-like_RlmB"/>
    <property type="match status" value="1"/>
</dbReference>